<evidence type="ECO:0000259" key="1">
    <source>
        <dbReference type="PROSITE" id="PS50191"/>
    </source>
</evidence>
<dbReference type="SUPFAM" id="SSF101576">
    <property type="entry name" value="Supernatant protein factor (SPF), C-terminal domain"/>
    <property type="match status" value="1"/>
</dbReference>
<name>A0A811LIV5_9BILA</name>
<dbReference type="Pfam" id="PF00650">
    <property type="entry name" value="CRAL_TRIO"/>
    <property type="match status" value="1"/>
</dbReference>
<evidence type="ECO:0000313" key="3">
    <source>
        <dbReference type="Proteomes" id="UP000614601"/>
    </source>
</evidence>
<sequence>MTKLSVDSGPFGQPLSSDAQKLVNDVRLQINQPINPFFDKDFNIYRFVLNAERAYKSHKEIVEHAAKALNNHLKLRKCLRLDELPDIPFADNEIFKKKYLPWGEIQRKTDSSNRLLQYVEYKTITVEYIAHSLKSSDACRFQFWQFEHILLRHIVDMNEYEINPFTMLFVSSGTLQYYSHLFHYENYPELVYPVEMVNIAKWIYVPYKIIKAVMPAGFADRFRLYDGNYLPNLMNEINSEDIPETLGGKNKEIKCTSAVEPTDTWHCNVPQIVGNLETLVIHSRKLKYYKVEVTEAPTTLSWYFHTDSDVYFGVFFERNDSNNAKKKKDKEDLDTDSLDMVYPMFKLTAKLVHEFDSIECTENGTYYVVFGNKHSWIHKRTVEIMLQKKTESGEVRRIYHDGTNEKVDNELLDIQKQMELQPFKTNI</sequence>
<accession>A0A811LIV5</accession>
<dbReference type="Proteomes" id="UP000783686">
    <property type="component" value="Unassembled WGS sequence"/>
</dbReference>
<organism evidence="2 3">
    <name type="scientific">Bursaphelenchus okinawaensis</name>
    <dbReference type="NCBI Taxonomy" id="465554"/>
    <lineage>
        <taxon>Eukaryota</taxon>
        <taxon>Metazoa</taxon>
        <taxon>Ecdysozoa</taxon>
        <taxon>Nematoda</taxon>
        <taxon>Chromadorea</taxon>
        <taxon>Rhabditida</taxon>
        <taxon>Tylenchina</taxon>
        <taxon>Tylenchomorpha</taxon>
        <taxon>Aphelenchoidea</taxon>
        <taxon>Aphelenchoididae</taxon>
        <taxon>Bursaphelenchus</taxon>
    </lineage>
</organism>
<dbReference type="PANTHER" id="PTHR47159">
    <property type="entry name" value="PROTEIN CBG07705-RELATED"/>
    <property type="match status" value="1"/>
</dbReference>
<dbReference type="SMART" id="SM00516">
    <property type="entry name" value="SEC14"/>
    <property type="match status" value="1"/>
</dbReference>
<protein>
    <recommendedName>
        <fullName evidence="1">CRAL-TRIO domain-containing protein</fullName>
    </recommendedName>
</protein>
<dbReference type="Proteomes" id="UP000614601">
    <property type="component" value="Unassembled WGS sequence"/>
</dbReference>
<dbReference type="EMBL" id="CAJFCW020000006">
    <property type="protein sequence ID" value="CAG9126882.1"/>
    <property type="molecule type" value="Genomic_DNA"/>
</dbReference>
<dbReference type="Gene3D" id="2.60.120.680">
    <property type="entry name" value="GOLD domain"/>
    <property type="match status" value="1"/>
</dbReference>
<reference evidence="2" key="1">
    <citation type="submission" date="2020-09" db="EMBL/GenBank/DDBJ databases">
        <authorList>
            <person name="Kikuchi T."/>
        </authorList>
    </citation>
    <scope>NUCLEOTIDE SEQUENCE</scope>
    <source>
        <strain evidence="2">SH1</strain>
    </source>
</reference>
<keyword evidence="3" id="KW-1185">Reference proteome</keyword>
<dbReference type="Pfam" id="PF25883">
    <property type="entry name" value="F28H7_8_C"/>
    <property type="match status" value="1"/>
</dbReference>
<feature type="domain" description="CRAL-TRIO" evidence="1">
    <location>
        <begin position="92"/>
        <end position="254"/>
    </location>
</feature>
<dbReference type="InterPro" id="IPR001251">
    <property type="entry name" value="CRAL-TRIO_dom"/>
</dbReference>
<dbReference type="AlphaFoldDB" id="A0A811LIV5"/>
<evidence type="ECO:0000313" key="2">
    <source>
        <dbReference type="EMBL" id="CAD5229525.1"/>
    </source>
</evidence>
<dbReference type="InterPro" id="IPR058960">
    <property type="entry name" value="Ctg-1-like_C"/>
</dbReference>
<dbReference type="PROSITE" id="PS50191">
    <property type="entry name" value="CRAL_TRIO"/>
    <property type="match status" value="1"/>
</dbReference>
<dbReference type="OrthoDB" id="3881at2759"/>
<dbReference type="PANTHER" id="PTHR47159:SF6">
    <property type="entry name" value="CRAL-TRIO DOMAIN-CONTAINING PROTEIN"/>
    <property type="match status" value="1"/>
</dbReference>
<dbReference type="EMBL" id="CAJFDH010000006">
    <property type="protein sequence ID" value="CAD5229525.1"/>
    <property type="molecule type" value="Genomic_DNA"/>
</dbReference>
<dbReference type="InterPro" id="IPR036865">
    <property type="entry name" value="CRAL-TRIO_dom_sf"/>
</dbReference>
<dbReference type="InterPro" id="IPR053302">
    <property type="entry name" value="CRAL-TRIO_domain"/>
</dbReference>
<dbReference type="Gene3D" id="3.40.525.10">
    <property type="entry name" value="CRAL-TRIO lipid binding domain"/>
    <property type="match status" value="1"/>
</dbReference>
<comment type="caution">
    <text evidence="2">The sequence shown here is derived from an EMBL/GenBank/DDBJ whole genome shotgun (WGS) entry which is preliminary data.</text>
</comment>
<gene>
    <name evidence="2" type="ORF">BOKJ2_LOCUS13584</name>
</gene>
<dbReference type="SUPFAM" id="SSF52087">
    <property type="entry name" value="CRAL/TRIO domain"/>
    <property type="match status" value="1"/>
</dbReference>
<dbReference type="InterPro" id="IPR036598">
    <property type="entry name" value="GOLD_dom_sf"/>
</dbReference>
<proteinExistence type="predicted"/>